<gene>
    <name evidence="1" type="ORF">L2E82_11121</name>
</gene>
<organism evidence="1 2">
    <name type="scientific">Cichorium intybus</name>
    <name type="common">Chicory</name>
    <dbReference type="NCBI Taxonomy" id="13427"/>
    <lineage>
        <taxon>Eukaryota</taxon>
        <taxon>Viridiplantae</taxon>
        <taxon>Streptophyta</taxon>
        <taxon>Embryophyta</taxon>
        <taxon>Tracheophyta</taxon>
        <taxon>Spermatophyta</taxon>
        <taxon>Magnoliopsida</taxon>
        <taxon>eudicotyledons</taxon>
        <taxon>Gunneridae</taxon>
        <taxon>Pentapetalae</taxon>
        <taxon>asterids</taxon>
        <taxon>campanulids</taxon>
        <taxon>Asterales</taxon>
        <taxon>Asteraceae</taxon>
        <taxon>Cichorioideae</taxon>
        <taxon>Cichorieae</taxon>
        <taxon>Cichoriinae</taxon>
        <taxon>Cichorium</taxon>
    </lineage>
</organism>
<keyword evidence="2" id="KW-1185">Reference proteome</keyword>
<proteinExistence type="predicted"/>
<evidence type="ECO:0000313" key="2">
    <source>
        <dbReference type="Proteomes" id="UP001055811"/>
    </source>
</evidence>
<protein>
    <submittedName>
        <fullName evidence="1">Uncharacterized protein</fullName>
    </submittedName>
</protein>
<dbReference type="EMBL" id="CM042010">
    <property type="protein sequence ID" value="KAI3781120.1"/>
    <property type="molecule type" value="Genomic_DNA"/>
</dbReference>
<comment type="caution">
    <text evidence="1">The sequence shown here is derived from an EMBL/GenBank/DDBJ whole genome shotgun (WGS) entry which is preliminary data.</text>
</comment>
<dbReference type="Proteomes" id="UP001055811">
    <property type="component" value="Linkage Group LG02"/>
</dbReference>
<sequence length="338" mass="38654">MRTRSGQGSRNDDQCPNRGPPIQIRRGQAEEEGNSRGDANPPPLTLQDIQKLLDDSRLQTQADMNRLLEERLGEGSKSLSEKSVKSKTPENITQTQSSSREAPRLPPRKMAKEDLKVEFASQMLKANALTWWSTLDRTLGSEVVSSFTWEEFTKRLRGKFCSARHREKLVDEFFALSKEKQSVDEYTKKFCDMLPFLEDTLLTEAGRINRYANRLPSDYALEVGKASTLDEAIEATARVESMLEKRAKERQSFGENRKQSGHSGSSKKSRFSSGSSKREEVKECKRCGKHHSGECLKTHGRWNVFLVMKRGTIALNARRKEMRLWSPLLVTRRLDQRK</sequence>
<name>A0ACB9GDE8_CICIN</name>
<accession>A0ACB9GDE8</accession>
<reference evidence="1 2" key="2">
    <citation type="journal article" date="2022" name="Mol. Ecol. Resour.">
        <title>The genomes of chicory, endive, great burdock and yacon provide insights into Asteraceae paleo-polyploidization history and plant inulin production.</title>
        <authorList>
            <person name="Fan W."/>
            <person name="Wang S."/>
            <person name="Wang H."/>
            <person name="Wang A."/>
            <person name="Jiang F."/>
            <person name="Liu H."/>
            <person name="Zhao H."/>
            <person name="Xu D."/>
            <person name="Zhang Y."/>
        </authorList>
    </citation>
    <scope>NUCLEOTIDE SEQUENCE [LARGE SCALE GENOMIC DNA]</scope>
    <source>
        <strain evidence="2">cv. Punajuju</strain>
        <tissue evidence="1">Leaves</tissue>
    </source>
</reference>
<evidence type="ECO:0000313" key="1">
    <source>
        <dbReference type="EMBL" id="KAI3781120.1"/>
    </source>
</evidence>
<reference evidence="2" key="1">
    <citation type="journal article" date="2022" name="Mol. Ecol. Resour.">
        <title>The genomes of chicory, endive, great burdock and yacon provide insights into Asteraceae palaeo-polyploidization history and plant inulin production.</title>
        <authorList>
            <person name="Fan W."/>
            <person name="Wang S."/>
            <person name="Wang H."/>
            <person name="Wang A."/>
            <person name="Jiang F."/>
            <person name="Liu H."/>
            <person name="Zhao H."/>
            <person name="Xu D."/>
            <person name="Zhang Y."/>
        </authorList>
    </citation>
    <scope>NUCLEOTIDE SEQUENCE [LARGE SCALE GENOMIC DNA]</scope>
    <source>
        <strain evidence="2">cv. Punajuju</strain>
    </source>
</reference>